<name>A0A2N9IWN1_FAGSY</name>
<accession>A0A2N9IWN1</accession>
<proteinExistence type="predicted"/>
<dbReference type="AlphaFoldDB" id="A0A2N9IWN1"/>
<gene>
    <name evidence="1" type="ORF">FSB_LOCUS56445</name>
</gene>
<dbReference type="EMBL" id="OIVN01006237">
    <property type="protein sequence ID" value="SPD28563.1"/>
    <property type="molecule type" value="Genomic_DNA"/>
</dbReference>
<protein>
    <submittedName>
        <fullName evidence="1">Uncharacterized protein</fullName>
    </submittedName>
</protein>
<reference evidence="1" key="1">
    <citation type="submission" date="2018-02" db="EMBL/GenBank/DDBJ databases">
        <authorList>
            <person name="Cohen D.B."/>
            <person name="Kent A.D."/>
        </authorList>
    </citation>
    <scope>NUCLEOTIDE SEQUENCE</scope>
</reference>
<evidence type="ECO:0000313" key="1">
    <source>
        <dbReference type="EMBL" id="SPD28563.1"/>
    </source>
</evidence>
<sequence>MEETDCHERHQTDCHGTRRKRRIVIEDTRRRDGLSWKTLDGRDGLSQKTIADRFRLSRDSPKKFIFITRSKSCSNKEAYERQGGALNFIFRVSLGIRMSQSDHEAALEDHGLGCGSQSGLSLGLRPDGEGTWRHVDLETDRRRKHHQRVRARVIISGGDIFTGDSSLPDESIDGWIKAKGAAKRQRRREECATLPETNRARGGACEAF</sequence>
<organism evidence="1">
    <name type="scientific">Fagus sylvatica</name>
    <name type="common">Beechnut</name>
    <dbReference type="NCBI Taxonomy" id="28930"/>
    <lineage>
        <taxon>Eukaryota</taxon>
        <taxon>Viridiplantae</taxon>
        <taxon>Streptophyta</taxon>
        <taxon>Embryophyta</taxon>
        <taxon>Tracheophyta</taxon>
        <taxon>Spermatophyta</taxon>
        <taxon>Magnoliopsida</taxon>
        <taxon>eudicotyledons</taxon>
        <taxon>Gunneridae</taxon>
        <taxon>Pentapetalae</taxon>
        <taxon>rosids</taxon>
        <taxon>fabids</taxon>
        <taxon>Fagales</taxon>
        <taxon>Fagaceae</taxon>
        <taxon>Fagus</taxon>
    </lineage>
</organism>